<keyword evidence="2" id="KW-1185">Reference proteome</keyword>
<dbReference type="AlphaFoldDB" id="A0AAW2Z723"/>
<evidence type="ECO:0000313" key="2">
    <source>
        <dbReference type="Proteomes" id="UP001431209"/>
    </source>
</evidence>
<name>A0AAW2Z723_9EUKA</name>
<dbReference type="EMBL" id="JAOPGA020001048">
    <property type="protein sequence ID" value="KAL0484491.1"/>
    <property type="molecule type" value="Genomic_DNA"/>
</dbReference>
<dbReference type="Gene3D" id="1.10.530.10">
    <property type="match status" value="1"/>
</dbReference>
<protein>
    <recommendedName>
        <fullName evidence="3">Glycoside hydrolase family 19 catalytic domain-containing protein</fullName>
    </recommendedName>
</protein>
<gene>
    <name evidence="1" type="ORF">AKO1_005121</name>
</gene>
<evidence type="ECO:0008006" key="3">
    <source>
        <dbReference type="Google" id="ProtNLM"/>
    </source>
</evidence>
<sequence length="636" mass="72109">MPITYTEQWPPSTRNTKAPAYQAHFSKNVVVFSPRAKGSHPTMTRAIKEFGHDSLFEFVEKDVLNHTILNNKNEVKGRYRNMRGVDLQQNIDVSNMFTQVWESFCKHKPKGFMMLMEDDFEFCPHALAHIQRATFAAETLYFPHFTALRVSYGFNGVILHCSDLSFIRDYLYNNKHYGPPDAMLSPFWTKAESEGQLYFGQRQHAAYHHNVMNHIGGYSSIWDAGTDRTFPKCYDDLYFRGMSHGDWFDFKSCGYKEFSPCTDKKMGGSMITVMRANPEFDSDFQFPDAVSDIKVVSGERGQDCNAACEDVKMSCARFMFPLINKCRIITKYYNCTGCETHMFHIPQRASRSPGMLVDTNICYESHIATEMTCDGSDKNQIRLCGCMKLKVPLLNSCVIKDEAPIVDSPCEGSVLKTLFKHDVISHTSTSIKACGAKWIEVSADHWIDSNYIGSCPKGLTRSEIKQIMPDINSRVLHEYLPRVNAAMTEFDINTCPRVSAFLANAGHESGDMMAFESFASGMENEGSEHYGNTKTGDGAKFKGRGIIQMKGRRNYKGAGELLNVDLVEHPELVTHYRYAFSASAAYWKFNKLNELADSNTEAAFEKIITVVNKDGQGKIDRLQRWHRARSVLGCDK</sequence>
<organism evidence="1 2">
    <name type="scientific">Acrasis kona</name>
    <dbReference type="NCBI Taxonomy" id="1008807"/>
    <lineage>
        <taxon>Eukaryota</taxon>
        <taxon>Discoba</taxon>
        <taxon>Heterolobosea</taxon>
        <taxon>Tetramitia</taxon>
        <taxon>Eutetramitia</taxon>
        <taxon>Acrasidae</taxon>
        <taxon>Acrasis</taxon>
    </lineage>
</organism>
<dbReference type="Proteomes" id="UP001431209">
    <property type="component" value="Unassembled WGS sequence"/>
</dbReference>
<reference evidence="1 2" key="1">
    <citation type="submission" date="2024-03" db="EMBL/GenBank/DDBJ databases">
        <title>The Acrasis kona genome and developmental transcriptomes reveal deep origins of eukaryotic multicellular pathways.</title>
        <authorList>
            <person name="Sheikh S."/>
            <person name="Fu C.-J."/>
            <person name="Brown M.W."/>
            <person name="Baldauf S.L."/>
        </authorList>
    </citation>
    <scope>NUCLEOTIDE SEQUENCE [LARGE SCALE GENOMIC DNA]</scope>
    <source>
        <strain evidence="1 2">ATCC MYA-3509</strain>
    </source>
</reference>
<comment type="caution">
    <text evidence="1">The sequence shown here is derived from an EMBL/GenBank/DDBJ whole genome shotgun (WGS) entry which is preliminary data.</text>
</comment>
<dbReference type="InterPro" id="IPR052354">
    <property type="entry name" value="Cell_Wall_Dynamics_Protein"/>
</dbReference>
<accession>A0AAW2Z723</accession>
<dbReference type="PANTHER" id="PTHR34408:SF1">
    <property type="entry name" value="GLYCOSYL HYDROLASE FAMILY 19 DOMAIN-CONTAINING PROTEIN HI_1415"/>
    <property type="match status" value="1"/>
</dbReference>
<dbReference type="SUPFAM" id="SSF53955">
    <property type="entry name" value="Lysozyme-like"/>
    <property type="match status" value="1"/>
</dbReference>
<proteinExistence type="predicted"/>
<dbReference type="PANTHER" id="PTHR34408">
    <property type="entry name" value="FAMILY PROTEIN, PUTATIVE-RELATED"/>
    <property type="match status" value="1"/>
</dbReference>
<evidence type="ECO:0000313" key="1">
    <source>
        <dbReference type="EMBL" id="KAL0484491.1"/>
    </source>
</evidence>
<dbReference type="InterPro" id="IPR023346">
    <property type="entry name" value="Lysozyme-like_dom_sf"/>
</dbReference>